<keyword evidence="5" id="KW-0808">Transferase</keyword>
<evidence type="ECO:0000256" key="5">
    <source>
        <dbReference type="HAMAP-Rule" id="MF_00376"/>
    </source>
</evidence>
<reference evidence="7 8" key="1">
    <citation type="submission" date="2018-10" db="EMBL/GenBank/DDBJ databases">
        <title>Genomic Encyclopedia of Archaeal and Bacterial Type Strains, Phase II (KMG-II): from individual species to whole genera.</title>
        <authorList>
            <person name="Goeker M."/>
        </authorList>
    </citation>
    <scope>NUCLEOTIDE SEQUENCE [LARGE SCALE GENOMIC DNA]</scope>
    <source>
        <strain evidence="7 8">DSM 25230</strain>
    </source>
</reference>
<comment type="catalytic activity">
    <reaction evidence="5">
        <text>3'-dephospho-CoA + ATP = ADP + CoA + H(+)</text>
        <dbReference type="Rhea" id="RHEA:18245"/>
        <dbReference type="ChEBI" id="CHEBI:15378"/>
        <dbReference type="ChEBI" id="CHEBI:30616"/>
        <dbReference type="ChEBI" id="CHEBI:57287"/>
        <dbReference type="ChEBI" id="CHEBI:57328"/>
        <dbReference type="ChEBI" id="CHEBI:456216"/>
        <dbReference type="EC" id="2.7.1.24"/>
    </reaction>
</comment>
<dbReference type="PROSITE" id="PS51219">
    <property type="entry name" value="DPCK"/>
    <property type="match status" value="1"/>
</dbReference>
<gene>
    <name evidence="5" type="primary">coaE</name>
    <name evidence="7" type="ORF">CLV91_2101</name>
</gene>
<dbReference type="SUPFAM" id="SSF52540">
    <property type="entry name" value="P-loop containing nucleoside triphosphate hydrolases"/>
    <property type="match status" value="1"/>
</dbReference>
<evidence type="ECO:0000256" key="4">
    <source>
        <dbReference type="ARBA" id="ARBA00022993"/>
    </source>
</evidence>
<evidence type="ECO:0000256" key="6">
    <source>
        <dbReference type="NCBIfam" id="TIGR00152"/>
    </source>
</evidence>
<dbReference type="RefSeq" id="WP_121067429.1">
    <property type="nucleotide sequence ID" value="NZ_RBIQ01000008.1"/>
</dbReference>
<comment type="caution">
    <text evidence="7">The sequence shown here is derived from an EMBL/GenBank/DDBJ whole genome shotgun (WGS) entry which is preliminary data.</text>
</comment>
<dbReference type="GO" id="GO:0015937">
    <property type="term" value="P:coenzyme A biosynthetic process"/>
    <property type="evidence" value="ECO:0007669"/>
    <property type="project" value="UniProtKB-UniRule"/>
</dbReference>
<keyword evidence="8" id="KW-1185">Reference proteome</keyword>
<comment type="pathway">
    <text evidence="5">Cofactor biosynthesis; coenzyme A biosynthesis; CoA from (R)-pantothenate: step 5/5.</text>
</comment>
<dbReference type="Proteomes" id="UP000269412">
    <property type="component" value="Unassembled WGS sequence"/>
</dbReference>
<dbReference type="HAMAP" id="MF_00376">
    <property type="entry name" value="Dephospho_CoA_kinase"/>
    <property type="match status" value="1"/>
</dbReference>
<evidence type="ECO:0000313" key="8">
    <source>
        <dbReference type="Proteomes" id="UP000269412"/>
    </source>
</evidence>
<dbReference type="CDD" id="cd02022">
    <property type="entry name" value="DPCK"/>
    <property type="match status" value="1"/>
</dbReference>
<dbReference type="AlphaFoldDB" id="A0A495E8Y4"/>
<evidence type="ECO:0000313" key="7">
    <source>
        <dbReference type="EMBL" id="RKR13382.1"/>
    </source>
</evidence>
<comment type="subcellular location">
    <subcellularLocation>
        <location evidence="5">Cytoplasm</location>
    </subcellularLocation>
</comment>
<name>A0A495E8Y4_9FLAO</name>
<comment type="function">
    <text evidence="5">Catalyzes the phosphorylation of the 3'-hydroxyl group of dephosphocoenzyme A to form coenzyme A.</text>
</comment>
<dbReference type="EC" id="2.7.1.24" evidence="5 6"/>
<dbReference type="InterPro" id="IPR001977">
    <property type="entry name" value="Depp_CoAkinase"/>
</dbReference>
<proteinExistence type="inferred from homology"/>
<protein>
    <recommendedName>
        <fullName evidence="5 6">Dephospho-CoA kinase</fullName>
        <ecNumber evidence="5 6">2.7.1.24</ecNumber>
    </recommendedName>
    <alternativeName>
        <fullName evidence="5">Dephosphocoenzyme A kinase</fullName>
    </alternativeName>
</protein>
<dbReference type="PANTHER" id="PTHR10695:SF46">
    <property type="entry name" value="BIFUNCTIONAL COENZYME A SYNTHASE-RELATED"/>
    <property type="match status" value="1"/>
</dbReference>
<evidence type="ECO:0000256" key="1">
    <source>
        <dbReference type="ARBA" id="ARBA00009018"/>
    </source>
</evidence>
<evidence type="ECO:0000256" key="3">
    <source>
        <dbReference type="ARBA" id="ARBA00022840"/>
    </source>
</evidence>
<dbReference type="GO" id="GO:0005737">
    <property type="term" value="C:cytoplasm"/>
    <property type="evidence" value="ECO:0007669"/>
    <property type="project" value="UniProtKB-SubCell"/>
</dbReference>
<keyword evidence="3 5" id="KW-0067">ATP-binding</keyword>
<dbReference type="EMBL" id="RBIQ01000008">
    <property type="protein sequence ID" value="RKR13382.1"/>
    <property type="molecule type" value="Genomic_DNA"/>
</dbReference>
<sequence>MKIIGLTGGIGSGKTTVANLFIALGVPVYNSDREAKILMNTSKILIKEIKTLLGEESYKESKLNRPYIAGKVFKDKELLQKLNAIVHPAVRENFLQWVSIQNTSYVIQETALLYENNASSLYDAVILVTAPEEVRVERVLHRDATNKEAILARINNQLSDKEKIAKANFVIENIDIKDTEEKVEALHKSLLAYS</sequence>
<dbReference type="GO" id="GO:0004140">
    <property type="term" value="F:dephospho-CoA kinase activity"/>
    <property type="evidence" value="ECO:0007669"/>
    <property type="project" value="UniProtKB-UniRule"/>
</dbReference>
<feature type="binding site" evidence="5">
    <location>
        <begin position="11"/>
        <end position="16"/>
    </location>
    <ligand>
        <name>ATP</name>
        <dbReference type="ChEBI" id="CHEBI:30616"/>
    </ligand>
</feature>
<dbReference type="Gene3D" id="3.40.50.300">
    <property type="entry name" value="P-loop containing nucleotide triphosphate hydrolases"/>
    <property type="match status" value="1"/>
</dbReference>
<keyword evidence="2 5" id="KW-0547">Nucleotide-binding</keyword>
<evidence type="ECO:0000256" key="2">
    <source>
        <dbReference type="ARBA" id="ARBA00022741"/>
    </source>
</evidence>
<dbReference type="OrthoDB" id="9812943at2"/>
<dbReference type="UniPathway" id="UPA00241">
    <property type="reaction ID" value="UER00356"/>
</dbReference>
<dbReference type="NCBIfam" id="TIGR00152">
    <property type="entry name" value="dephospho-CoA kinase"/>
    <property type="match status" value="1"/>
</dbReference>
<dbReference type="PANTHER" id="PTHR10695">
    <property type="entry name" value="DEPHOSPHO-COA KINASE-RELATED"/>
    <property type="match status" value="1"/>
</dbReference>
<keyword evidence="4 5" id="KW-0173">Coenzyme A biosynthesis</keyword>
<keyword evidence="5" id="KW-0963">Cytoplasm</keyword>
<dbReference type="InterPro" id="IPR027417">
    <property type="entry name" value="P-loop_NTPase"/>
</dbReference>
<organism evidence="7 8">
    <name type="scientific">Maribacter vaceletii</name>
    <dbReference type="NCBI Taxonomy" id="1206816"/>
    <lineage>
        <taxon>Bacteria</taxon>
        <taxon>Pseudomonadati</taxon>
        <taxon>Bacteroidota</taxon>
        <taxon>Flavobacteriia</taxon>
        <taxon>Flavobacteriales</taxon>
        <taxon>Flavobacteriaceae</taxon>
        <taxon>Maribacter</taxon>
    </lineage>
</organism>
<dbReference type="GO" id="GO:0005524">
    <property type="term" value="F:ATP binding"/>
    <property type="evidence" value="ECO:0007669"/>
    <property type="project" value="UniProtKB-UniRule"/>
</dbReference>
<accession>A0A495E8Y4</accession>
<comment type="similarity">
    <text evidence="1 5">Belongs to the CoaE family.</text>
</comment>
<dbReference type="Pfam" id="PF01121">
    <property type="entry name" value="CoaE"/>
    <property type="match status" value="1"/>
</dbReference>
<keyword evidence="5 7" id="KW-0418">Kinase</keyword>